<evidence type="ECO:0000259" key="6">
    <source>
        <dbReference type="Pfam" id="PF01370"/>
    </source>
</evidence>
<dbReference type="InterPro" id="IPR036291">
    <property type="entry name" value="NAD(P)-bd_dom_sf"/>
</dbReference>
<evidence type="ECO:0000256" key="5">
    <source>
        <dbReference type="ARBA" id="ARBA00033067"/>
    </source>
</evidence>
<reference evidence="7" key="1">
    <citation type="submission" date="2022-08" db="EMBL/GenBank/DDBJ databases">
        <authorList>
            <person name="Li F."/>
        </authorList>
    </citation>
    <scope>NUCLEOTIDE SEQUENCE</scope>
    <source>
        <strain evidence="7">MQZ15Z-1</strain>
    </source>
</reference>
<evidence type="ECO:0000313" key="7">
    <source>
        <dbReference type="EMBL" id="MCS0497830.1"/>
    </source>
</evidence>
<dbReference type="Proteomes" id="UP001151088">
    <property type="component" value="Unassembled WGS sequence"/>
</dbReference>
<feature type="domain" description="NAD-dependent epimerase/dehydratase" evidence="6">
    <location>
        <begin position="3"/>
        <end position="233"/>
    </location>
</feature>
<comment type="pathway">
    <text evidence="1">Carbohydrate metabolism; galactose metabolism.</text>
</comment>
<dbReference type="AlphaFoldDB" id="A0A9X2PH67"/>
<dbReference type="EMBL" id="JANTHZ010000015">
    <property type="protein sequence ID" value="MCS0497830.1"/>
    <property type="molecule type" value="Genomic_DNA"/>
</dbReference>
<dbReference type="Pfam" id="PF01370">
    <property type="entry name" value="Epimerase"/>
    <property type="match status" value="1"/>
</dbReference>
<keyword evidence="8" id="KW-1185">Reference proteome</keyword>
<evidence type="ECO:0000256" key="1">
    <source>
        <dbReference type="ARBA" id="ARBA00004947"/>
    </source>
</evidence>
<evidence type="ECO:0000256" key="3">
    <source>
        <dbReference type="ARBA" id="ARBA00018569"/>
    </source>
</evidence>
<evidence type="ECO:0000256" key="2">
    <source>
        <dbReference type="ARBA" id="ARBA00007637"/>
    </source>
</evidence>
<name>A0A9X2PH67_9HYPH</name>
<dbReference type="RefSeq" id="WP_258734986.1">
    <property type="nucleotide sequence ID" value="NZ_JANTHZ010000015.1"/>
</dbReference>
<dbReference type="Gene3D" id="3.40.50.720">
    <property type="entry name" value="NAD(P)-binding Rossmann-like Domain"/>
    <property type="match status" value="1"/>
</dbReference>
<organism evidence="7 8">
    <name type="scientific">Ancylobacter mangrovi</name>
    <dbReference type="NCBI Taxonomy" id="2972472"/>
    <lineage>
        <taxon>Bacteria</taxon>
        <taxon>Pseudomonadati</taxon>
        <taxon>Pseudomonadota</taxon>
        <taxon>Alphaproteobacteria</taxon>
        <taxon>Hyphomicrobiales</taxon>
        <taxon>Xanthobacteraceae</taxon>
        <taxon>Ancylobacter</taxon>
    </lineage>
</organism>
<comment type="similarity">
    <text evidence="2">Belongs to the NAD(P)-dependent epimerase/dehydratase family.</text>
</comment>
<dbReference type="InterPro" id="IPR001509">
    <property type="entry name" value="Epimerase_deHydtase"/>
</dbReference>
<dbReference type="PANTHER" id="PTHR43725:SF53">
    <property type="entry name" value="UDP-ARABINOSE 4-EPIMERASE 1"/>
    <property type="match status" value="1"/>
</dbReference>
<evidence type="ECO:0000256" key="4">
    <source>
        <dbReference type="ARBA" id="ARBA00031367"/>
    </source>
</evidence>
<sequence length="303" mass="32733">MKVLVIGGCGFIGSHVVDRLLAHGHAVKVFDRQMERFRPPLEGVEYVTGSFGDRMALIEALAGVEAVMHLVSTTFPGTADLSPTTDVQDNLIGTLSLLDAMGGLGISRILFLSSGGTVYGLPDIVPIPETHPLRPINSYGIVKASIEHYLEMYRRTRGMSPVVIRASNPYGPRQGHAGVQGVISTFLSRLNAGQSIEIWGDGSVVRDYLHVTDLAELCARAVASERVGPYNAGSGQGTSIRQIIEILAAVTGQPIQPIYKPGRVIDVSHSVLDVSRARTDFGWQCGMPLLEGIQATYEWVRQQ</sequence>
<dbReference type="PANTHER" id="PTHR43725">
    <property type="entry name" value="UDP-GLUCOSE 4-EPIMERASE"/>
    <property type="match status" value="1"/>
</dbReference>
<dbReference type="SUPFAM" id="SSF51735">
    <property type="entry name" value="NAD(P)-binding Rossmann-fold domains"/>
    <property type="match status" value="1"/>
</dbReference>
<accession>A0A9X2PH67</accession>
<protein>
    <recommendedName>
        <fullName evidence="3">UDP-glucose 4-epimerase</fullName>
    </recommendedName>
    <alternativeName>
        <fullName evidence="5">Galactowaldenase</fullName>
    </alternativeName>
    <alternativeName>
        <fullName evidence="4">UDP-galactose 4-epimerase</fullName>
    </alternativeName>
</protein>
<gene>
    <name evidence="7" type="ORF">NVS89_22320</name>
</gene>
<comment type="caution">
    <text evidence="7">The sequence shown here is derived from an EMBL/GenBank/DDBJ whole genome shotgun (WGS) entry which is preliminary data.</text>
</comment>
<evidence type="ECO:0000313" key="8">
    <source>
        <dbReference type="Proteomes" id="UP001151088"/>
    </source>
</evidence>
<proteinExistence type="inferred from homology"/>